<organism evidence="8 9">
    <name type="scientific">Rhizophagus irregularis (strain DAOM 197198w)</name>
    <name type="common">Glomus intraradices</name>
    <dbReference type="NCBI Taxonomy" id="1432141"/>
    <lineage>
        <taxon>Eukaryota</taxon>
        <taxon>Fungi</taxon>
        <taxon>Fungi incertae sedis</taxon>
        <taxon>Mucoromycota</taxon>
        <taxon>Glomeromycotina</taxon>
        <taxon>Glomeromycetes</taxon>
        <taxon>Glomerales</taxon>
        <taxon>Glomeraceae</taxon>
        <taxon>Rhizophagus</taxon>
    </lineage>
</organism>
<keyword evidence="4" id="KW-0698">rRNA processing</keyword>
<feature type="region of interest" description="Disordered" evidence="7">
    <location>
        <begin position="1"/>
        <end position="52"/>
    </location>
</feature>
<dbReference type="GO" id="GO:0030490">
    <property type="term" value="P:maturation of SSU-rRNA"/>
    <property type="evidence" value="ECO:0007669"/>
    <property type="project" value="TreeGrafter"/>
</dbReference>
<evidence type="ECO:0000256" key="3">
    <source>
        <dbReference type="ARBA" id="ARBA00022517"/>
    </source>
</evidence>
<dbReference type="PANTHER" id="PTHR23183">
    <property type="entry name" value="NOP14"/>
    <property type="match status" value="1"/>
</dbReference>
<comment type="caution">
    <text evidence="8">The sequence shown here is derived from an EMBL/GenBank/DDBJ whole genome shotgun (WGS) entry which is preliminary data.</text>
</comment>
<dbReference type="STRING" id="1432141.A0A015IWU4"/>
<dbReference type="Proteomes" id="UP000022910">
    <property type="component" value="Unassembled WGS sequence"/>
</dbReference>
<feature type="region of interest" description="Disordered" evidence="7">
    <location>
        <begin position="329"/>
        <end position="429"/>
    </location>
</feature>
<comment type="function">
    <text evidence="6">Involved in nucleolar processing of pre-18S ribosomal RNA. Has a role in the nuclear export of 40S pre-ribosomal subunit to the cytoplasm.</text>
</comment>
<keyword evidence="5" id="KW-0539">Nucleus</keyword>
<sequence>MRVTKPKSGRSSALKRLNATLKDVGLVGPKSRSASKKRTHPRDGNANISKLNSLAPNQINPFELKVNKVKHDVLGKKIKGVQGKPGLKRQIGIEKRMKTLLVEMENKNKVGGIVDHRFGENNSNISPEEKFLERFTKERQKRSKSLFNLEEDDDDLTHYGQSLAEIDDFDEPDLVLSEDDEKGVIDMETVSRSHFGGFEITNDNDVGRKKYKNEVMKEIIAKSKMHKYKCQLEKDEDEKVRQELDIELDSIRNLLIIPHGEPFQESGFLKQSGSIEVDRSDEKYEEYDKIVRELAFEKRARPTNRTKSEEEIALEEKEKLERLENARKRRMEGLSSGSEDDDNKSKHKKQRRFPIADDLGEDYLTDKNDNDDFGLGKGITLRNFGTIGRTQYGESDEIDIDDEKKSQDEEEGEDEENDESDEDNEGEDNYIDNECHLLEDINDFSFKKVKILQTKNRVDSQATKKEKNKEENNKSESVLAYIFPCPSTMENFLEILEDVEDKDVPVVVHRIRILHHIKLSPDNQEKLENFFNILMDYIYIRIQEIPCQMHLINRLSLQIYDLVQQIPEYTIKYFKEKIDYQKNSLVRNNKFPGITDLFLFKLFGKVFSTSDFHHNIITPTLLLIGQYLSQCQVINGKDLISGLFLCNLLYEYQALSQRIIPEAINFLFTTLVYLAPKNTFNNTPSIPGTFPFPNSINSIPSILQIKDGKNIEIKLLKFSEILNKNVDNLDTDDFRVSVLLATLHIIELYAKLYNSTSAFIELFNPVSELLSSYPLNKFEELVKNKIETIQETLRRFQKFSKQNRKPLELQLHKPIPIPTYIPKFQENFSIDKYYDTNKDRAKINKLKSQYKREHKGAIRELRKDSQFIAKQHIIEIKEKDVVYKKKINRIRGTLENEQSEKKAYEKAKKYGKL</sequence>
<keyword evidence="3" id="KW-0690">Ribosome biogenesis</keyword>
<evidence type="ECO:0000313" key="9">
    <source>
        <dbReference type="Proteomes" id="UP000022910"/>
    </source>
</evidence>
<dbReference type="OrthoDB" id="441771at2759"/>
<evidence type="ECO:0000256" key="4">
    <source>
        <dbReference type="ARBA" id="ARBA00022552"/>
    </source>
</evidence>
<dbReference type="Pfam" id="PF04147">
    <property type="entry name" value="Nop14"/>
    <property type="match status" value="1"/>
</dbReference>
<dbReference type="EMBL" id="JEMT01026602">
    <property type="protein sequence ID" value="EXX58795.1"/>
    <property type="molecule type" value="Genomic_DNA"/>
</dbReference>
<evidence type="ECO:0000256" key="2">
    <source>
        <dbReference type="ARBA" id="ARBA00007466"/>
    </source>
</evidence>
<proteinExistence type="inferred from homology"/>
<name>A0A015IWU4_RHIIW</name>
<dbReference type="HOGENOM" id="CLU_008874_0_0_1"/>
<keyword evidence="9" id="KW-1185">Reference proteome</keyword>
<evidence type="ECO:0000256" key="6">
    <source>
        <dbReference type="ARBA" id="ARBA00024695"/>
    </source>
</evidence>
<dbReference type="PANTHER" id="PTHR23183:SF0">
    <property type="entry name" value="NUCLEOLAR PROTEIN 14"/>
    <property type="match status" value="1"/>
</dbReference>
<gene>
    <name evidence="8" type="ORF">RirG_194660</name>
</gene>
<comment type="subcellular location">
    <subcellularLocation>
        <location evidence="1">Nucleus</location>
        <location evidence="1">Nucleolus</location>
    </subcellularLocation>
</comment>
<protein>
    <submittedName>
        <fullName evidence="8">Nop14p</fullName>
    </submittedName>
</protein>
<reference evidence="8 9" key="1">
    <citation type="submission" date="2014-02" db="EMBL/GenBank/DDBJ databases">
        <title>Single nucleus genome sequencing reveals high similarity among nuclei of an endomycorrhizal fungus.</title>
        <authorList>
            <person name="Lin K."/>
            <person name="Geurts R."/>
            <person name="Zhang Z."/>
            <person name="Limpens E."/>
            <person name="Saunders D.G."/>
            <person name="Mu D."/>
            <person name="Pang E."/>
            <person name="Cao H."/>
            <person name="Cha H."/>
            <person name="Lin T."/>
            <person name="Zhou Q."/>
            <person name="Shang Y."/>
            <person name="Li Y."/>
            <person name="Ivanov S."/>
            <person name="Sharma T."/>
            <person name="Velzen R.V."/>
            <person name="Ruijter N.D."/>
            <person name="Aanen D.K."/>
            <person name="Win J."/>
            <person name="Kamoun S."/>
            <person name="Bisseling T."/>
            <person name="Huang S."/>
        </authorList>
    </citation>
    <scope>NUCLEOTIDE SEQUENCE [LARGE SCALE GENOMIC DNA]</scope>
    <source>
        <strain evidence="9">DAOM197198w</strain>
    </source>
</reference>
<feature type="compositionally biased region" description="Acidic residues" evidence="7">
    <location>
        <begin position="408"/>
        <end position="429"/>
    </location>
</feature>
<dbReference type="GO" id="GO:0030692">
    <property type="term" value="C:Noc4p-Nop14p complex"/>
    <property type="evidence" value="ECO:0007669"/>
    <property type="project" value="TreeGrafter"/>
</dbReference>
<dbReference type="InterPro" id="IPR007276">
    <property type="entry name" value="Nop14"/>
</dbReference>
<accession>A0A015IWU4</accession>
<comment type="similarity">
    <text evidence="2">Belongs to the NOP14 family.</text>
</comment>
<dbReference type="OMA" id="KSCWPSL"/>
<evidence type="ECO:0000256" key="1">
    <source>
        <dbReference type="ARBA" id="ARBA00004604"/>
    </source>
</evidence>
<dbReference type="AlphaFoldDB" id="A0A015IWU4"/>
<evidence type="ECO:0000256" key="7">
    <source>
        <dbReference type="SAM" id="MobiDB-lite"/>
    </source>
</evidence>
<dbReference type="GO" id="GO:0032040">
    <property type="term" value="C:small-subunit processome"/>
    <property type="evidence" value="ECO:0007669"/>
    <property type="project" value="InterPro"/>
</dbReference>
<evidence type="ECO:0000313" key="8">
    <source>
        <dbReference type="EMBL" id="EXX58795.1"/>
    </source>
</evidence>
<evidence type="ECO:0000256" key="5">
    <source>
        <dbReference type="ARBA" id="ARBA00023242"/>
    </source>
</evidence>